<keyword evidence="2" id="KW-0288">FMN</keyword>
<organism evidence="6 7">
    <name type="scientific">Streptomyces laculatispora</name>
    <dbReference type="NCBI Taxonomy" id="887464"/>
    <lineage>
        <taxon>Bacteria</taxon>
        <taxon>Bacillati</taxon>
        <taxon>Actinomycetota</taxon>
        <taxon>Actinomycetes</taxon>
        <taxon>Kitasatosporales</taxon>
        <taxon>Streptomycetaceae</taxon>
        <taxon>Streptomyces</taxon>
    </lineage>
</organism>
<evidence type="ECO:0000256" key="1">
    <source>
        <dbReference type="ARBA" id="ARBA00022630"/>
    </source>
</evidence>
<dbReference type="PANTHER" id="PTHR42847">
    <property type="entry name" value="ALKANESULFONATE MONOOXYGENASE"/>
    <property type="match status" value="1"/>
</dbReference>
<dbReference type="EMBL" id="CP120992">
    <property type="protein sequence ID" value="WLQ44617.1"/>
    <property type="molecule type" value="Genomic_DNA"/>
</dbReference>
<evidence type="ECO:0000256" key="4">
    <source>
        <dbReference type="ARBA" id="ARBA00023033"/>
    </source>
</evidence>
<sequence>MRHGVVILPERRWSQAREQWVLAEHLGFDHAWTYDQLMWRWLRDEPWFACVPTLAAAAAVTSRITLGTMVATPTYRHPVTLAKELMSLEDIAGGRFVCGLGAGAGGLDDRVVDPTERTPRQRADRFAEFVEALDRLLTGPVSSYVGTHYDFRDVPLNPGCLTRPRAPFAVAATGPRGMRLAARQADTWVTAGPPGRFDALPYEKALPDIARQLDRLDTACAAVGRDPATLNRLLLTGALVGGVLDSVESYRDAVGRFGELGITDLVVHWPRASFPYQGDPRVLEAVAEEVLLPRPQTTGATARQNTAGGGR</sequence>
<dbReference type="SUPFAM" id="SSF51679">
    <property type="entry name" value="Bacterial luciferase-like"/>
    <property type="match status" value="1"/>
</dbReference>
<feature type="domain" description="Luciferase-like" evidence="5">
    <location>
        <begin position="9"/>
        <end position="231"/>
    </location>
</feature>
<evidence type="ECO:0000256" key="3">
    <source>
        <dbReference type="ARBA" id="ARBA00023002"/>
    </source>
</evidence>
<evidence type="ECO:0000313" key="6">
    <source>
        <dbReference type="EMBL" id="WLQ44617.1"/>
    </source>
</evidence>
<evidence type="ECO:0000259" key="5">
    <source>
        <dbReference type="Pfam" id="PF00296"/>
    </source>
</evidence>
<keyword evidence="1" id="KW-0285">Flavoprotein</keyword>
<dbReference type="RefSeq" id="WP_306091888.1">
    <property type="nucleotide sequence ID" value="NZ_CP120992.1"/>
</dbReference>
<protein>
    <submittedName>
        <fullName evidence="6">LLM class flavin-dependent oxidoreductase</fullName>
    </submittedName>
</protein>
<name>A0ABY9ICL6_9ACTN</name>
<dbReference type="PANTHER" id="PTHR42847:SF4">
    <property type="entry name" value="ALKANESULFONATE MONOOXYGENASE-RELATED"/>
    <property type="match status" value="1"/>
</dbReference>
<keyword evidence="4" id="KW-0503">Monooxygenase</keyword>
<evidence type="ECO:0000313" key="7">
    <source>
        <dbReference type="Proteomes" id="UP001229952"/>
    </source>
</evidence>
<dbReference type="InterPro" id="IPR050172">
    <property type="entry name" value="SsuD_RutA_monooxygenase"/>
</dbReference>
<dbReference type="Pfam" id="PF00296">
    <property type="entry name" value="Bac_luciferase"/>
    <property type="match status" value="1"/>
</dbReference>
<dbReference type="Gene3D" id="3.20.20.30">
    <property type="entry name" value="Luciferase-like domain"/>
    <property type="match status" value="1"/>
</dbReference>
<dbReference type="InterPro" id="IPR036661">
    <property type="entry name" value="Luciferase-like_sf"/>
</dbReference>
<keyword evidence="7" id="KW-1185">Reference proteome</keyword>
<proteinExistence type="predicted"/>
<accession>A0ABY9ICL6</accession>
<dbReference type="Proteomes" id="UP001229952">
    <property type="component" value="Chromosome"/>
</dbReference>
<gene>
    <name evidence="6" type="ORF">P8A22_34780</name>
</gene>
<dbReference type="InterPro" id="IPR011251">
    <property type="entry name" value="Luciferase-like_dom"/>
</dbReference>
<reference evidence="6 7" key="1">
    <citation type="submission" date="2023-03" db="EMBL/GenBank/DDBJ databases">
        <title>Isolation and description of six Streptomyces strains from soil environments, able to metabolize different microbial glucans.</title>
        <authorList>
            <person name="Widen T."/>
            <person name="Larsbrink J."/>
        </authorList>
    </citation>
    <scope>NUCLEOTIDE SEQUENCE [LARGE SCALE GENOMIC DNA]</scope>
    <source>
        <strain evidence="6 7">Mut2</strain>
    </source>
</reference>
<keyword evidence="3" id="KW-0560">Oxidoreductase</keyword>
<evidence type="ECO:0000256" key="2">
    <source>
        <dbReference type="ARBA" id="ARBA00022643"/>
    </source>
</evidence>